<sequence>MQTRHVSIVGAGLGGLCLAQGLRQAGVSFDVYERDPAAESRRQGYRIRIDAHGQHALSQCLPENLYTLFQQTCSAARSVQLLNPDLEPIPGRPARSWRTSTADSAPQPMPPDLSANRQTLREILLGGIEDRVHFGKTLRQFEIDSDDAVRIQFDDGTWVTSTLLVGADGVNSAARQQLAPGTEPADTGALCIYGKTFATAEVRERLGSALCTDTSVIFDDEFAVILDPMRFPEALPAIAKRLAPSCRLSPLDDYLYWAFIGPRARMGITDAELPGQTPDQTRLTALIEALVSRWHPRLRTLFAQGDLDTLTMLPVRGAIPPLARWRAGPVTLLGDAVHAMSPAGGLGANTALRDAAALAEAVSTQADLRAAVAHYEIAMRGWAETAIKASEDGARSLFRAATTHPS</sequence>
<name>A0A420GXI9_9BURK</name>
<keyword evidence="4" id="KW-0503">Monooxygenase</keyword>
<dbReference type="GO" id="GO:0004497">
    <property type="term" value="F:monooxygenase activity"/>
    <property type="evidence" value="ECO:0007669"/>
    <property type="project" value="UniProtKB-KW"/>
</dbReference>
<keyword evidence="3" id="KW-0560">Oxidoreductase</keyword>
<dbReference type="PANTHER" id="PTHR47178">
    <property type="entry name" value="MONOOXYGENASE, FAD-BINDING"/>
    <property type="match status" value="1"/>
</dbReference>
<dbReference type="AlphaFoldDB" id="A0A420GXI9"/>
<dbReference type="OrthoDB" id="8591538at2"/>
<reference evidence="7 8" key="1">
    <citation type="submission" date="2016-07" db="EMBL/GenBank/DDBJ databases">
        <title>Genome analysis of Burkholderia fungorum ES3-20.</title>
        <authorList>
            <person name="Xu D."/>
            <person name="Yao R."/>
            <person name="Zheng S."/>
        </authorList>
    </citation>
    <scope>NUCLEOTIDE SEQUENCE [LARGE SCALE GENOMIC DNA]</scope>
    <source>
        <strain evidence="7 8">ES3-20</strain>
    </source>
</reference>
<dbReference type="Pfam" id="PF13450">
    <property type="entry name" value="NAD_binding_8"/>
    <property type="match status" value="1"/>
</dbReference>
<evidence type="ECO:0000256" key="1">
    <source>
        <dbReference type="ARBA" id="ARBA00022630"/>
    </source>
</evidence>
<proteinExistence type="predicted"/>
<dbReference type="Pfam" id="PF01494">
    <property type="entry name" value="FAD_binding_3"/>
    <property type="match status" value="1"/>
</dbReference>
<evidence type="ECO:0000313" key="7">
    <source>
        <dbReference type="EMBL" id="RKF49836.1"/>
    </source>
</evidence>
<accession>A0A420GXI9</accession>
<comment type="caution">
    <text evidence="7">The sequence shown here is derived from an EMBL/GenBank/DDBJ whole genome shotgun (WGS) entry which is preliminary data.</text>
</comment>
<dbReference type="InterPro" id="IPR036188">
    <property type="entry name" value="FAD/NAD-bd_sf"/>
</dbReference>
<dbReference type="PRINTS" id="PR00420">
    <property type="entry name" value="RNGMNOXGNASE"/>
</dbReference>
<dbReference type="EMBL" id="MCAS01000003">
    <property type="protein sequence ID" value="RKF49836.1"/>
    <property type="molecule type" value="Genomic_DNA"/>
</dbReference>
<keyword evidence="2" id="KW-0274">FAD</keyword>
<evidence type="ECO:0000256" key="5">
    <source>
        <dbReference type="SAM" id="MobiDB-lite"/>
    </source>
</evidence>
<dbReference type="PANTHER" id="PTHR47178:SF5">
    <property type="entry name" value="FAD-BINDING DOMAIN-CONTAINING PROTEIN"/>
    <property type="match status" value="1"/>
</dbReference>
<feature type="region of interest" description="Disordered" evidence="5">
    <location>
        <begin position="90"/>
        <end position="113"/>
    </location>
</feature>
<dbReference type="SUPFAM" id="SSF51905">
    <property type="entry name" value="FAD/NAD(P)-binding domain"/>
    <property type="match status" value="1"/>
</dbReference>
<dbReference type="Proteomes" id="UP000283709">
    <property type="component" value="Unassembled WGS sequence"/>
</dbReference>
<dbReference type="GO" id="GO:0071949">
    <property type="term" value="F:FAD binding"/>
    <property type="evidence" value="ECO:0007669"/>
    <property type="project" value="InterPro"/>
</dbReference>
<evidence type="ECO:0000256" key="4">
    <source>
        <dbReference type="ARBA" id="ARBA00023033"/>
    </source>
</evidence>
<organism evidence="7 8">
    <name type="scientific">Paraburkholderia fungorum</name>
    <dbReference type="NCBI Taxonomy" id="134537"/>
    <lineage>
        <taxon>Bacteria</taxon>
        <taxon>Pseudomonadati</taxon>
        <taxon>Pseudomonadota</taxon>
        <taxon>Betaproteobacteria</taxon>
        <taxon>Burkholderiales</taxon>
        <taxon>Burkholderiaceae</taxon>
        <taxon>Paraburkholderia</taxon>
    </lineage>
</organism>
<protein>
    <recommendedName>
        <fullName evidence="6">FAD-binding domain-containing protein</fullName>
    </recommendedName>
</protein>
<dbReference type="Gene3D" id="3.50.50.60">
    <property type="entry name" value="FAD/NAD(P)-binding domain"/>
    <property type="match status" value="1"/>
</dbReference>
<feature type="domain" description="FAD-binding" evidence="6">
    <location>
        <begin position="289"/>
        <end position="361"/>
    </location>
</feature>
<dbReference type="RefSeq" id="WP_120343128.1">
    <property type="nucleotide sequence ID" value="NZ_MCAS01000003.1"/>
</dbReference>
<dbReference type="InterPro" id="IPR002938">
    <property type="entry name" value="FAD-bd"/>
</dbReference>
<keyword evidence="1" id="KW-0285">Flavoprotein</keyword>
<evidence type="ECO:0000313" key="8">
    <source>
        <dbReference type="Proteomes" id="UP000283709"/>
    </source>
</evidence>
<gene>
    <name evidence="7" type="ORF">BCY88_16800</name>
</gene>
<evidence type="ECO:0000259" key="6">
    <source>
        <dbReference type="Pfam" id="PF01494"/>
    </source>
</evidence>
<evidence type="ECO:0000256" key="2">
    <source>
        <dbReference type="ARBA" id="ARBA00022827"/>
    </source>
</evidence>
<evidence type="ECO:0000256" key="3">
    <source>
        <dbReference type="ARBA" id="ARBA00023002"/>
    </source>
</evidence>